<comment type="similarity">
    <text evidence="1 2">Belongs to the DegT/DnrJ/EryC1 family.</text>
</comment>
<dbReference type="EMBL" id="CP002116">
    <property type="protein sequence ID" value="ADK80660.1"/>
    <property type="molecule type" value="Genomic_DNA"/>
</dbReference>
<dbReference type="Proteomes" id="UP000002318">
    <property type="component" value="Chromosome"/>
</dbReference>
<dbReference type="OrthoDB" id="357425at2"/>
<dbReference type="STRING" id="573413.Spirs_1533"/>
<dbReference type="InterPro" id="IPR015424">
    <property type="entry name" value="PyrdxlP-dep_Trfase"/>
</dbReference>
<evidence type="ECO:0000313" key="4">
    <source>
        <dbReference type="Proteomes" id="UP000002318"/>
    </source>
</evidence>
<dbReference type="eggNOG" id="COG0399">
    <property type="taxonomic scope" value="Bacteria"/>
</dbReference>
<dbReference type="InterPro" id="IPR000653">
    <property type="entry name" value="DegT/StrS_aminotransferase"/>
</dbReference>
<gene>
    <name evidence="3" type="ordered locus">Spirs_1533</name>
</gene>
<dbReference type="PANTHER" id="PTHR30244">
    <property type="entry name" value="TRANSAMINASE"/>
    <property type="match status" value="1"/>
</dbReference>
<proteinExistence type="inferred from homology"/>
<organism evidence="3 4">
    <name type="scientific">Sediminispirochaeta smaragdinae (strain DSM 11293 / JCM 15392 / SEBR 4228)</name>
    <name type="common">Spirochaeta smaragdinae</name>
    <dbReference type="NCBI Taxonomy" id="573413"/>
    <lineage>
        <taxon>Bacteria</taxon>
        <taxon>Pseudomonadati</taxon>
        <taxon>Spirochaetota</taxon>
        <taxon>Spirochaetia</taxon>
        <taxon>Spirochaetales</taxon>
        <taxon>Spirochaetaceae</taxon>
        <taxon>Sediminispirochaeta</taxon>
    </lineage>
</organism>
<dbReference type="Pfam" id="PF01041">
    <property type="entry name" value="DegT_DnrJ_EryC1"/>
    <property type="match status" value="1"/>
</dbReference>
<dbReference type="RefSeq" id="WP_013254124.1">
    <property type="nucleotide sequence ID" value="NC_014364.1"/>
</dbReference>
<sequence length="337" mass="36178">MIPVFRPTIKRKEMDSVLTTLVSDVIGPGPVGEELVKVFADKLSAGGGFAFATYPDAIGLALSSLDLESGSSVVISALSPAFYLDELARFGLEASIIDVSEENGSLFIPDALRAIEEGAKAVLLHYPLGFIPETEPLVEAGVPLIEDVTSAFGGHDGSRLCGTAGDYAVIGLEPNHLITAGEGALVIARGRKQLSRLKQSVEGSLCARLMPDFCAALALVQLKESEGYFERRKELAALFSKAVMKGRHNMLVQPGEGENVHYSFPIMIESSVKDVGSYARKKGVETCLAFADSVMESMDDGFPKARQFMLRCLLFPLYPMLGKSQAEQISKVLSTLP</sequence>
<keyword evidence="2" id="KW-0663">Pyridoxal phosphate</keyword>
<dbReference type="GO" id="GO:0000271">
    <property type="term" value="P:polysaccharide biosynthetic process"/>
    <property type="evidence" value="ECO:0007669"/>
    <property type="project" value="TreeGrafter"/>
</dbReference>
<evidence type="ECO:0000256" key="1">
    <source>
        <dbReference type="ARBA" id="ARBA00037999"/>
    </source>
</evidence>
<dbReference type="SUPFAM" id="SSF53383">
    <property type="entry name" value="PLP-dependent transferases"/>
    <property type="match status" value="1"/>
</dbReference>
<dbReference type="GO" id="GO:0008483">
    <property type="term" value="F:transaminase activity"/>
    <property type="evidence" value="ECO:0007669"/>
    <property type="project" value="UniProtKB-KW"/>
</dbReference>
<dbReference type="KEGG" id="ssm:Spirs_1533"/>
<keyword evidence="3" id="KW-0032">Aminotransferase</keyword>
<accession>E1R5P5</accession>
<evidence type="ECO:0000313" key="3">
    <source>
        <dbReference type="EMBL" id="ADK80660.1"/>
    </source>
</evidence>
<keyword evidence="3" id="KW-0808">Transferase</keyword>
<dbReference type="AlphaFoldDB" id="E1R5P5"/>
<protein>
    <submittedName>
        <fullName evidence="3">DegT/DnrJ/EryC1/StrS aminotransferase</fullName>
    </submittedName>
</protein>
<dbReference type="InterPro" id="IPR015422">
    <property type="entry name" value="PyrdxlP-dep_Trfase_small"/>
</dbReference>
<keyword evidence="4" id="KW-1185">Reference proteome</keyword>
<name>E1R5P5_SEDSS</name>
<evidence type="ECO:0000256" key="2">
    <source>
        <dbReference type="RuleBase" id="RU004508"/>
    </source>
</evidence>
<reference evidence="3 4" key="1">
    <citation type="journal article" date="2010" name="Stand. Genomic Sci.">
        <title>Complete genome sequence of Spirochaeta smaragdinae type strain (SEBR 4228).</title>
        <authorList>
            <person name="Mavromatis K."/>
            <person name="Yasawong M."/>
            <person name="Chertkov O."/>
            <person name="Lapidus A."/>
            <person name="Lucas S."/>
            <person name="Nolan M."/>
            <person name="Del Rio T.G."/>
            <person name="Tice H."/>
            <person name="Cheng J.F."/>
            <person name="Pitluck S."/>
            <person name="Liolios K."/>
            <person name="Ivanova N."/>
            <person name="Tapia R."/>
            <person name="Han C."/>
            <person name="Bruce D."/>
            <person name="Goodwin L."/>
            <person name="Pati A."/>
            <person name="Chen A."/>
            <person name="Palaniappan K."/>
            <person name="Land M."/>
            <person name="Hauser L."/>
            <person name="Chang Y.J."/>
            <person name="Jeffries C.D."/>
            <person name="Detter J.C."/>
            <person name="Rohde M."/>
            <person name="Brambilla E."/>
            <person name="Spring S."/>
            <person name="Goker M."/>
            <person name="Sikorski J."/>
            <person name="Woyke T."/>
            <person name="Bristow J."/>
            <person name="Eisen J.A."/>
            <person name="Markowitz V."/>
            <person name="Hugenholtz P."/>
            <person name="Klenk H.P."/>
            <person name="Kyrpides N.C."/>
        </authorList>
    </citation>
    <scope>NUCLEOTIDE SEQUENCE [LARGE SCALE GENOMIC DNA]</scope>
    <source>
        <strain evidence="4">DSM 11293 / JCM 15392 / SEBR 4228</strain>
    </source>
</reference>
<dbReference type="HOGENOM" id="CLU_033332_2_0_12"/>
<dbReference type="Gene3D" id="3.90.1150.10">
    <property type="entry name" value="Aspartate Aminotransferase, domain 1"/>
    <property type="match status" value="1"/>
</dbReference>
<dbReference type="InterPro" id="IPR015421">
    <property type="entry name" value="PyrdxlP-dep_Trfase_major"/>
</dbReference>
<dbReference type="GO" id="GO:0030170">
    <property type="term" value="F:pyridoxal phosphate binding"/>
    <property type="evidence" value="ECO:0007669"/>
    <property type="project" value="TreeGrafter"/>
</dbReference>
<dbReference type="Gene3D" id="3.40.640.10">
    <property type="entry name" value="Type I PLP-dependent aspartate aminotransferase-like (Major domain)"/>
    <property type="match status" value="1"/>
</dbReference>
<dbReference type="PANTHER" id="PTHR30244:SF34">
    <property type="entry name" value="DTDP-4-AMINO-4,6-DIDEOXYGALACTOSE TRANSAMINASE"/>
    <property type="match status" value="1"/>
</dbReference>